<evidence type="ECO:0000313" key="4">
    <source>
        <dbReference type="Proteomes" id="UP000613974"/>
    </source>
</evidence>
<dbReference type="InterPro" id="IPR012223">
    <property type="entry name" value="TEII"/>
</dbReference>
<dbReference type="RefSeq" id="WP_189735329.1">
    <property type="nucleotide sequence ID" value="NZ_BMRL01000003.1"/>
</dbReference>
<organism evidence="3 4">
    <name type="scientific">Streptomyces nojiriensis</name>
    <dbReference type="NCBI Taxonomy" id="66374"/>
    <lineage>
        <taxon>Bacteria</taxon>
        <taxon>Bacillati</taxon>
        <taxon>Actinomycetota</taxon>
        <taxon>Actinomycetes</taxon>
        <taxon>Kitasatosporales</taxon>
        <taxon>Streptomycetaceae</taxon>
        <taxon>Streptomyces</taxon>
    </lineage>
</organism>
<name>A0ABQ3SWH9_9ACTN</name>
<sequence length="258" mass="27751">MTGSGGSTALTSSRVPWWPLLRLREAVTAPRARLLVFPHSGSGPNTLFPLVEPLPDHVEVLGLSLPGRERRFGEPPGCRLDQVLDSVSDEVLGRDPLPTVVFGHSLGALLATRAARLLGPHCRAAVVSGQAPGRTPRRAHATATEEDAVRLLREGGGTPEWVLQDPDMLAHVTRVLRADIELGREAAAGFEDVRLDVPLHVLGGTADPLVPHEPLDGWAAHTTGACQVLRFDGDHFFLLADEHRPTVVDVLRRALTEG</sequence>
<dbReference type="InterPro" id="IPR001031">
    <property type="entry name" value="Thioesterase"/>
</dbReference>
<dbReference type="GeneID" id="95590704"/>
<gene>
    <name evidence="3" type="ORF">Snoj_63840</name>
</gene>
<dbReference type="PANTHER" id="PTHR11487">
    <property type="entry name" value="THIOESTERASE"/>
    <property type="match status" value="1"/>
</dbReference>
<proteinExistence type="inferred from homology"/>
<reference evidence="4" key="1">
    <citation type="submission" date="2023-07" db="EMBL/GenBank/DDBJ databases">
        <title>Whole genome shotgun sequence of Streptomyces nojiriensis NBRC 13794.</title>
        <authorList>
            <person name="Komaki H."/>
            <person name="Tamura T."/>
        </authorList>
    </citation>
    <scope>NUCLEOTIDE SEQUENCE [LARGE SCALE GENOMIC DNA]</scope>
    <source>
        <strain evidence="4">NBRC 13794</strain>
    </source>
</reference>
<dbReference type="Pfam" id="PF00975">
    <property type="entry name" value="Thioesterase"/>
    <property type="match status" value="1"/>
</dbReference>
<dbReference type="Gene3D" id="3.40.50.1820">
    <property type="entry name" value="alpha/beta hydrolase"/>
    <property type="match status" value="1"/>
</dbReference>
<dbReference type="InterPro" id="IPR029058">
    <property type="entry name" value="AB_hydrolase_fold"/>
</dbReference>
<feature type="domain" description="Thioesterase" evidence="2">
    <location>
        <begin position="33"/>
        <end position="253"/>
    </location>
</feature>
<dbReference type="Proteomes" id="UP000613974">
    <property type="component" value="Unassembled WGS sequence"/>
</dbReference>
<evidence type="ECO:0000256" key="1">
    <source>
        <dbReference type="ARBA" id="ARBA00007169"/>
    </source>
</evidence>
<evidence type="ECO:0000259" key="2">
    <source>
        <dbReference type="Pfam" id="PF00975"/>
    </source>
</evidence>
<dbReference type="SUPFAM" id="SSF53474">
    <property type="entry name" value="alpha/beta-Hydrolases"/>
    <property type="match status" value="1"/>
</dbReference>
<comment type="caution">
    <text evidence="3">The sequence shown here is derived from an EMBL/GenBank/DDBJ whole genome shotgun (WGS) entry which is preliminary data.</text>
</comment>
<dbReference type="PANTHER" id="PTHR11487:SF0">
    <property type="entry name" value="S-ACYL FATTY ACID SYNTHASE THIOESTERASE, MEDIUM CHAIN"/>
    <property type="match status" value="1"/>
</dbReference>
<comment type="similarity">
    <text evidence="1">Belongs to the thioesterase family.</text>
</comment>
<keyword evidence="4" id="KW-1185">Reference proteome</keyword>
<protein>
    <submittedName>
        <fullName evidence="3">Non-ribosomal peptide synthase</fullName>
    </submittedName>
</protein>
<accession>A0ABQ3SWH9</accession>
<dbReference type="EMBL" id="BNEC01000005">
    <property type="protein sequence ID" value="GHI72466.1"/>
    <property type="molecule type" value="Genomic_DNA"/>
</dbReference>
<evidence type="ECO:0000313" key="3">
    <source>
        <dbReference type="EMBL" id="GHI72466.1"/>
    </source>
</evidence>